<reference evidence="1" key="1">
    <citation type="submission" date="2020-05" db="EMBL/GenBank/DDBJ databases">
        <authorList>
            <person name="Chiriac C."/>
            <person name="Salcher M."/>
            <person name="Ghai R."/>
            <person name="Kavagutti S V."/>
        </authorList>
    </citation>
    <scope>NUCLEOTIDE SEQUENCE</scope>
</reference>
<evidence type="ECO:0000313" key="1">
    <source>
        <dbReference type="EMBL" id="CAB4241516.1"/>
    </source>
</evidence>
<proteinExistence type="predicted"/>
<dbReference type="EMBL" id="LR797824">
    <property type="protein sequence ID" value="CAB4241516.1"/>
    <property type="molecule type" value="Genomic_DNA"/>
</dbReference>
<protein>
    <submittedName>
        <fullName evidence="1">Uncharacterized protein</fullName>
    </submittedName>
</protein>
<gene>
    <name evidence="1" type="ORF">UFOVP71_54</name>
</gene>
<sequence>MIMNDSGEMLVQMWLSLKPYIDKKERPDAALAFLRVSEDFLDLETAREEASGADSALAAAFAEILGEDEDQEPEDEEEEY</sequence>
<accession>A0A6J5T9F4</accession>
<organism evidence="1">
    <name type="scientific">uncultured Caudovirales phage</name>
    <dbReference type="NCBI Taxonomy" id="2100421"/>
    <lineage>
        <taxon>Viruses</taxon>
        <taxon>Duplodnaviria</taxon>
        <taxon>Heunggongvirae</taxon>
        <taxon>Uroviricota</taxon>
        <taxon>Caudoviricetes</taxon>
        <taxon>Peduoviridae</taxon>
        <taxon>Maltschvirus</taxon>
        <taxon>Maltschvirus maltsch</taxon>
    </lineage>
</organism>
<name>A0A6J5T9F4_9CAUD</name>